<keyword evidence="2" id="KW-0479">Metal-binding</keyword>
<evidence type="ECO:0000256" key="2">
    <source>
        <dbReference type="ARBA" id="ARBA00022723"/>
    </source>
</evidence>
<comment type="cofactor">
    <cofactor evidence="1">
        <name>L-ascorbate</name>
        <dbReference type="ChEBI" id="CHEBI:38290"/>
    </cofactor>
</comment>
<keyword evidence="6" id="KW-0408">Iron</keyword>
<keyword evidence="4" id="KW-0223">Dioxygenase</keyword>
<dbReference type="PANTHER" id="PTHR12907:SF26">
    <property type="entry name" value="HIF PROLYL HYDROXYLASE, ISOFORM C"/>
    <property type="match status" value="1"/>
</dbReference>
<evidence type="ECO:0000313" key="9">
    <source>
        <dbReference type="Proteomes" id="UP000789595"/>
    </source>
</evidence>
<dbReference type="InterPro" id="IPR044862">
    <property type="entry name" value="Pro_4_hyd_alph_FE2OG_OXY"/>
</dbReference>
<sequence>MARFWRQTLRRIPSWDACLALVVPAGCAGMLAEAYTRTAIGDAEPAAACAFAPLALSAANAETLTRRGLVVVDDVLSAGELAAARRDAATLARFSPAGDHGERGDSVCWVRGDDDDVGAGLRQAMRLLRGVPDALARRGYEASHHRVPRQCQLARYTSRGKGYDRHLDRCSLGVEELGLLEWLRLSDYRGRALTAILYLNDDWQIQRDGGALRCWIGGREPFDVAPLGGRLVIFDSGAVEHAVLAASADRVALTVWINT</sequence>
<evidence type="ECO:0000256" key="1">
    <source>
        <dbReference type="ARBA" id="ARBA00001961"/>
    </source>
</evidence>
<name>A0A8J2SAJ2_9STRA</name>
<dbReference type="AlphaFoldDB" id="A0A8J2SAJ2"/>
<feature type="domain" description="Fe2OG dioxygenase" evidence="7">
    <location>
        <begin position="147"/>
        <end position="259"/>
    </location>
</feature>
<reference evidence="8" key="1">
    <citation type="submission" date="2021-11" db="EMBL/GenBank/DDBJ databases">
        <authorList>
            <consortium name="Genoscope - CEA"/>
            <person name="William W."/>
        </authorList>
    </citation>
    <scope>NUCLEOTIDE SEQUENCE</scope>
</reference>
<protein>
    <recommendedName>
        <fullName evidence="7">Fe2OG dioxygenase domain-containing protein</fullName>
    </recommendedName>
</protein>
<dbReference type="InterPro" id="IPR051559">
    <property type="entry name" value="HIF_prolyl_hydroxylases"/>
</dbReference>
<dbReference type="Pfam" id="PF13640">
    <property type="entry name" value="2OG-FeII_Oxy_3"/>
    <property type="match status" value="1"/>
</dbReference>
<organism evidence="8 9">
    <name type="scientific">Pelagomonas calceolata</name>
    <dbReference type="NCBI Taxonomy" id="35677"/>
    <lineage>
        <taxon>Eukaryota</taxon>
        <taxon>Sar</taxon>
        <taxon>Stramenopiles</taxon>
        <taxon>Ochrophyta</taxon>
        <taxon>Pelagophyceae</taxon>
        <taxon>Pelagomonadales</taxon>
        <taxon>Pelagomonadaceae</taxon>
        <taxon>Pelagomonas</taxon>
    </lineage>
</organism>
<gene>
    <name evidence="8" type="ORF">PECAL_2P07650</name>
</gene>
<dbReference type="InterPro" id="IPR006620">
    <property type="entry name" value="Pro_4_hyd_alph"/>
</dbReference>
<keyword evidence="5" id="KW-0560">Oxidoreductase</keyword>
<dbReference type="GO" id="GO:0008198">
    <property type="term" value="F:ferrous iron binding"/>
    <property type="evidence" value="ECO:0007669"/>
    <property type="project" value="TreeGrafter"/>
</dbReference>
<evidence type="ECO:0000256" key="3">
    <source>
        <dbReference type="ARBA" id="ARBA00022896"/>
    </source>
</evidence>
<evidence type="ECO:0000256" key="4">
    <source>
        <dbReference type="ARBA" id="ARBA00022964"/>
    </source>
</evidence>
<keyword evidence="9" id="KW-1185">Reference proteome</keyword>
<dbReference type="PANTHER" id="PTHR12907">
    <property type="entry name" value="EGL NINE HOMOLOG-RELATED"/>
    <property type="match status" value="1"/>
</dbReference>
<dbReference type="Proteomes" id="UP000789595">
    <property type="component" value="Unassembled WGS sequence"/>
</dbReference>
<accession>A0A8J2SAJ2</accession>
<dbReference type="GO" id="GO:0071456">
    <property type="term" value="P:cellular response to hypoxia"/>
    <property type="evidence" value="ECO:0007669"/>
    <property type="project" value="TreeGrafter"/>
</dbReference>
<dbReference type="OrthoDB" id="76265at2759"/>
<dbReference type="GO" id="GO:0031418">
    <property type="term" value="F:L-ascorbic acid binding"/>
    <property type="evidence" value="ECO:0007669"/>
    <property type="project" value="UniProtKB-KW"/>
</dbReference>
<dbReference type="GO" id="GO:0031543">
    <property type="term" value="F:peptidyl-proline dioxygenase activity"/>
    <property type="evidence" value="ECO:0007669"/>
    <property type="project" value="TreeGrafter"/>
</dbReference>
<evidence type="ECO:0000256" key="5">
    <source>
        <dbReference type="ARBA" id="ARBA00023002"/>
    </source>
</evidence>
<evidence type="ECO:0000313" key="8">
    <source>
        <dbReference type="EMBL" id="CAH0367730.1"/>
    </source>
</evidence>
<comment type="caution">
    <text evidence="8">The sequence shown here is derived from an EMBL/GenBank/DDBJ whole genome shotgun (WGS) entry which is preliminary data.</text>
</comment>
<proteinExistence type="predicted"/>
<dbReference type="Gene3D" id="2.60.120.620">
    <property type="entry name" value="q2cbj1_9rhob like domain"/>
    <property type="match status" value="1"/>
</dbReference>
<evidence type="ECO:0000256" key="6">
    <source>
        <dbReference type="ARBA" id="ARBA00023004"/>
    </source>
</evidence>
<dbReference type="SMART" id="SM00702">
    <property type="entry name" value="P4Hc"/>
    <property type="match status" value="1"/>
</dbReference>
<dbReference type="InterPro" id="IPR005123">
    <property type="entry name" value="Oxoglu/Fe-dep_dioxygenase_dom"/>
</dbReference>
<keyword evidence="3" id="KW-0847">Vitamin C</keyword>
<dbReference type="PROSITE" id="PS51471">
    <property type="entry name" value="FE2OG_OXY"/>
    <property type="match status" value="1"/>
</dbReference>
<dbReference type="EMBL" id="CAKKNE010000002">
    <property type="protein sequence ID" value="CAH0367730.1"/>
    <property type="molecule type" value="Genomic_DNA"/>
</dbReference>
<evidence type="ECO:0000259" key="7">
    <source>
        <dbReference type="PROSITE" id="PS51471"/>
    </source>
</evidence>